<proteinExistence type="predicted"/>
<reference evidence="1 2" key="1">
    <citation type="journal article" date="2016" name="Front. Microbiol.">
        <title>Genomic Resource of Rice Seed Associated Bacteria.</title>
        <authorList>
            <person name="Midha S."/>
            <person name="Bansal K."/>
            <person name="Sharma S."/>
            <person name="Kumar N."/>
            <person name="Patil P.P."/>
            <person name="Chaudhry V."/>
            <person name="Patil P.B."/>
        </authorList>
    </citation>
    <scope>NUCLEOTIDE SEQUENCE [LARGE SCALE GENOMIC DNA]</scope>
    <source>
        <strain evidence="1 2">SA3</strain>
    </source>
</reference>
<dbReference type="Proteomes" id="UP000071979">
    <property type="component" value="Unassembled WGS sequence"/>
</dbReference>
<organism evidence="1 2">
    <name type="scientific">Pantoea dispersa</name>
    <dbReference type="NCBI Taxonomy" id="59814"/>
    <lineage>
        <taxon>Bacteria</taxon>
        <taxon>Pseudomonadati</taxon>
        <taxon>Pseudomonadota</taxon>
        <taxon>Gammaproteobacteria</taxon>
        <taxon>Enterobacterales</taxon>
        <taxon>Erwiniaceae</taxon>
        <taxon>Pantoea</taxon>
    </lineage>
</organism>
<dbReference type="AlphaFoldDB" id="A0A8E1RVE2"/>
<gene>
    <name evidence="1" type="ORF">SA3R_22385</name>
</gene>
<sequence>MQIRKKLQVLKVQLKIWVMRWTRQRNAPSDELVLRKMAKSRIKQILAKICRMLISRIGWNGVRNAWRLGATG</sequence>
<evidence type="ECO:0000313" key="1">
    <source>
        <dbReference type="EMBL" id="KTS64502.1"/>
    </source>
</evidence>
<evidence type="ECO:0000313" key="2">
    <source>
        <dbReference type="Proteomes" id="UP000071979"/>
    </source>
</evidence>
<accession>A0A8E1RVE2</accession>
<name>A0A8E1RVE2_9GAMM</name>
<comment type="caution">
    <text evidence="1">The sequence shown here is derived from an EMBL/GenBank/DDBJ whole genome shotgun (WGS) entry which is preliminary data.</text>
</comment>
<dbReference type="EMBL" id="LDSE01000070">
    <property type="protein sequence ID" value="KTS64502.1"/>
    <property type="molecule type" value="Genomic_DNA"/>
</dbReference>
<protein>
    <submittedName>
        <fullName evidence="1">Uncharacterized protein</fullName>
    </submittedName>
</protein>